<feature type="compositionally biased region" description="Polar residues" evidence="1">
    <location>
        <begin position="9"/>
        <end position="28"/>
    </location>
</feature>
<evidence type="ECO:0000256" key="1">
    <source>
        <dbReference type="SAM" id="MobiDB-lite"/>
    </source>
</evidence>
<sequence>MYCDYKLGTRSSPLRRTARSSNVKSTLRSHPRSTGAKRILPTCSLQHDSSTPRTSTRSSCGFRSQLSYSRLAQRMRARAGNFADDHLSSPDAENKPEGSRALPWWVYFLNQALDLSPVMCIIAFVIIDISSCLLILALVLALKIQVDADFALAYAIAKAVRVPRLALDGAAAALLMRLYPPLAAVRVDLMVDAAARLSADAWRFFWKLRGTVAGQGSAEEPPAPKSADSDSAAEQVKRALSSYGLAYMAAKNFIGMVSILGMYLAMRLGGLDLNRWLQALGGSAGASAGHMAGTMCLASWASTVIFPFVVLGCAILGPWMHYGMEAIKRMIGDWVRGKSETSTLGEGGHGGDMRGDM</sequence>
<evidence type="ECO:0000313" key="3">
    <source>
        <dbReference type="EMBL" id="KAK3240499.1"/>
    </source>
</evidence>
<dbReference type="AlphaFoldDB" id="A0AAE0BRE2"/>
<organism evidence="3 4">
    <name type="scientific">Cymbomonas tetramitiformis</name>
    <dbReference type="NCBI Taxonomy" id="36881"/>
    <lineage>
        <taxon>Eukaryota</taxon>
        <taxon>Viridiplantae</taxon>
        <taxon>Chlorophyta</taxon>
        <taxon>Pyramimonadophyceae</taxon>
        <taxon>Pyramimonadales</taxon>
        <taxon>Pyramimonadaceae</taxon>
        <taxon>Cymbomonas</taxon>
    </lineage>
</organism>
<feature type="transmembrane region" description="Helical" evidence="2">
    <location>
        <begin position="245"/>
        <end position="266"/>
    </location>
</feature>
<name>A0AAE0BRE2_9CHLO</name>
<dbReference type="Proteomes" id="UP001190700">
    <property type="component" value="Unassembled WGS sequence"/>
</dbReference>
<dbReference type="EMBL" id="LGRX02033625">
    <property type="protein sequence ID" value="KAK3240499.1"/>
    <property type="molecule type" value="Genomic_DNA"/>
</dbReference>
<keyword evidence="2" id="KW-1133">Transmembrane helix</keyword>
<evidence type="ECO:0000313" key="4">
    <source>
        <dbReference type="Proteomes" id="UP001190700"/>
    </source>
</evidence>
<protein>
    <submittedName>
        <fullName evidence="3">Uncharacterized protein</fullName>
    </submittedName>
</protein>
<keyword evidence="2" id="KW-0812">Transmembrane</keyword>
<keyword evidence="2" id="KW-0472">Membrane</keyword>
<feature type="transmembrane region" description="Helical" evidence="2">
    <location>
        <begin position="115"/>
        <end position="142"/>
    </location>
</feature>
<feature type="region of interest" description="Disordered" evidence="1">
    <location>
        <begin position="1"/>
        <end position="34"/>
    </location>
</feature>
<proteinExistence type="predicted"/>
<gene>
    <name evidence="3" type="ORF">CYMTET_49657</name>
</gene>
<feature type="transmembrane region" description="Helical" evidence="2">
    <location>
        <begin position="297"/>
        <end position="320"/>
    </location>
</feature>
<keyword evidence="4" id="KW-1185">Reference proteome</keyword>
<reference evidence="3 4" key="1">
    <citation type="journal article" date="2015" name="Genome Biol. Evol.">
        <title>Comparative Genomics of a Bacterivorous Green Alga Reveals Evolutionary Causalities and Consequences of Phago-Mixotrophic Mode of Nutrition.</title>
        <authorList>
            <person name="Burns J.A."/>
            <person name="Paasch A."/>
            <person name="Narechania A."/>
            <person name="Kim E."/>
        </authorList>
    </citation>
    <scope>NUCLEOTIDE SEQUENCE [LARGE SCALE GENOMIC DNA]</scope>
    <source>
        <strain evidence="3 4">PLY_AMNH</strain>
    </source>
</reference>
<accession>A0AAE0BRE2</accession>
<evidence type="ECO:0000256" key="2">
    <source>
        <dbReference type="SAM" id="Phobius"/>
    </source>
</evidence>
<comment type="caution">
    <text evidence="3">The sequence shown here is derived from an EMBL/GenBank/DDBJ whole genome shotgun (WGS) entry which is preliminary data.</text>
</comment>